<organism evidence="1 2">
    <name type="scientific">Dreissena polymorpha</name>
    <name type="common">Zebra mussel</name>
    <name type="synonym">Mytilus polymorpha</name>
    <dbReference type="NCBI Taxonomy" id="45954"/>
    <lineage>
        <taxon>Eukaryota</taxon>
        <taxon>Metazoa</taxon>
        <taxon>Spiralia</taxon>
        <taxon>Lophotrochozoa</taxon>
        <taxon>Mollusca</taxon>
        <taxon>Bivalvia</taxon>
        <taxon>Autobranchia</taxon>
        <taxon>Heteroconchia</taxon>
        <taxon>Euheterodonta</taxon>
        <taxon>Imparidentia</taxon>
        <taxon>Neoheterodontei</taxon>
        <taxon>Myida</taxon>
        <taxon>Dreissenoidea</taxon>
        <taxon>Dreissenidae</taxon>
        <taxon>Dreissena</taxon>
    </lineage>
</organism>
<dbReference type="Proteomes" id="UP000828390">
    <property type="component" value="Unassembled WGS sequence"/>
</dbReference>
<accession>A0A9D4GBT0</accession>
<evidence type="ECO:0000313" key="2">
    <source>
        <dbReference type="Proteomes" id="UP000828390"/>
    </source>
</evidence>
<sequence>MLNNICFKIKCHLSLTAVINNFNRDKTKIIGCQYQTVSPSINDATIANNSITFNQRVFELRNDGKDREVEKCENKQSTQHPPIINQLSLLTINLAPLHLTTVLSKIMITYLVHNSRQSMTANNNTHT</sequence>
<evidence type="ECO:0000313" key="1">
    <source>
        <dbReference type="EMBL" id="KAH3812516.1"/>
    </source>
</evidence>
<reference evidence="1" key="1">
    <citation type="journal article" date="2019" name="bioRxiv">
        <title>The Genome of the Zebra Mussel, Dreissena polymorpha: A Resource for Invasive Species Research.</title>
        <authorList>
            <person name="McCartney M.A."/>
            <person name="Auch B."/>
            <person name="Kono T."/>
            <person name="Mallez S."/>
            <person name="Zhang Y."/>
            <person name="Obille A."/>
            <person name="Becker A."/>
            <person name="Abrahante J.E."/>
            <person name="Garbe J."/>
            <person name="Badalamenti J.P."/>
            <person name="Herman A."/>
            <person name="Mangelson H."/>
            <person name="Liachko I."/>
            <person name="Sullivan S."/>
            <person name="Sone E.D."/>
            <person name="Koren S."/>
            <person name="Silverstein K.A.T."/>
            <person name="Beckman K.B."/>
            <person name="Gohl D.M."/>
        </authorList>
    </citation>
    <scope>NUCLEOTIDE SEQUENCE</scope>
    <source>
        <strain evidence="1">Duluth1</strain>
        <tissue evidence="1">Whole animal</tissue>
    </source>
</reference>
<reference evidence="1" key="2">
    <citation type="submission" date="2020-11" db="EMBL/GenBank/DDBJ databases">
        <authorList>
            <person name="McCartney M.A."/>
            <person name="Auch B."/>
            <person name="Kono T."/>
            <person name="Mallez S."/>
            <person name="Becker A."/>
            <person name="Gohl D.M."/>
            <person name="Silverstein K.A.T."/>
            <person name="Koren S."/>
            <person name="Bechman K.B."/>
            <person name="Herman A."/>
            <person name="Abrahante J.E."/>
            <person name="Garbe J."/>
        </authorList>
    </citation>
    <scope>NUCLEOTIDE SEQUENCE</scope>
    <source>
        <strain evidence="1">Duluth1</strain>
        <tissue evidence="1">Whole animal</tissue>
    </source>
</reference>
<keyword evidence="2" id="KW-1185">Reference proteome</keyword>
<dbReference type="AlphaFoldDB" id="A0A9D4GBT0"/>
<proteinExistence type="predicted"/>
<protein>
    <submittedName>
        <fullName evidence="1">Uncharacterized protein</fullName>
    </submittedName>
</protein>
<gene>
    <name evidence="1" type="ORF">DPMN_140951</name>
</gene>
<dbReference type="EMBL" id="JAIWYP010000006">
    <property type="protein sequence ID" value="KAH3812516.1"/>
    <property type="molecule type" value="Genomic_DNA"/>
</dbReference>
<comment type="caution">
    <text evidence="1">The sequence shown here is derived from an EMBL/GenBank/DDBJ whole genome shotgun (WGS) entry which is preliminary data.</text>
</comment>
<name>A0A9D4GBT0_DREPO</name>